<dbReference type="InterPro" id="IPR029068">
    <property type="entry name" value="Glyas_Bleomycin-R_OHBP_Dase"/>
</dbReference>
<feature type="domain" description="VOC" evidence="1">
    <location>
        <begin position="1"/>
        <end position="122"/>
    </location>
</feature>
<evidence type="ECO:0000313" key="3">
    <source>
        <dbReference type="Proteomes" id="UP000028623"/>
    </source>
</evidence>
<dbReference type="AlphaFoldDB" id="A0A085BN94"/>
<dbReference type="OrthoDB" id="8018325at2"/>
<sequence>MVFRYARHTQNLEKLIYFYTSVLEFEVIGKFEDHNGYDGVFLGKAGENWHLEFTQDGNLPESKFDDDDILVFYPETLEEFQKILANLEHFKVPTLTPKNPYWKENGICFEDCDHYKIIISDLRITK</sequence>
<proteinExistence type="predicted"/>
<comment type="caution">
    <text evidence="2">The sequence shown here is derived from an EMBL/GenBank/DDBJ whole genome shotgun (WGS) entry which is preliminary data.</text>
</comment>
<keyword evidence="3" id="KW-1185">Reference proteome</keyword>
<dbReference type="RefSeq" id="WP_034974061.1">
    <property type="nucleotide sequence ID" value="NZ_FOFI01000002.1"/>
</dbReference>
<dbReference type="STRING" id="421072.SAMN04488097_2000"/>
<name>A0A085BN94_9FLAO</name>
<dbReference type="EMBL" id="JPLY01000001">
    <property type="protein sequence ID" value="KFC23939.1"/>
    <property type="molecule type" value="Genomic_DNA"/>
</dbReference>
<dbReference type="CDD" id="cd06587">
    <property type="entry name" value="VOC"/>
    <property type="match status" value="1"/>
</dbReference>
<gene>
    <name evidence="2" type="ORF">IO89_05115</name>
</gene>
<dbReference type="Pfam" id="PF22658">
    <property type="entry name" value="YycE-like_N"/>
    <property type="match status" value="1"/>
</dbReference>
<organism evidence="2 3">
    <name type="scientific">Epilithonimonas lactis</name>
    <dbReference type="NCBI Taxonomy" id="421072"/>
    <lineage>
        <taxon>Bacteria</taxon>
        <taxon>Pseudomonadati</taxon>
        <taxon>Bacteroidota</taxon>
        <taxon>Flavobacteriia</taxon>
        <taxon>Flavobacteriales</taxon>
        <taxon>Weeksellaceae</taxon>
        <taxon>Chryseobacterium group</taxon>
        <taxon>Epilithonimonas</taxon>
    </lineage>
</organism>
<dbReference type="eggNOG" id="COG0346">
    <property type="taxonomic scope" value="Bacteria"/>
</dbReference>
<evidence type="ECO:0000313" key="2">
    <source>
        <dbReference type="EMBL" id="KFC23939.1"/>
    </source>
</evidence>
<dbReference type="InterPro" id="IPR037523">
    <property type="entry name" value="VOC_core"/>
</dbReference>
<dbReference type="PROSITE" id="PS51819">
    <property type="entry name" value="VOC"/>
    <property type="match status" value="1"/>
</dbReference>
<protein>
    <submittedName>
        <fullName evidence="2">Prolyl endopeptidase</fullName>
    </submittedName>
</protein>
<dbReference type="InterPro" id="IPR058998">
    <property type="entry name" value="YycE-like_N"/>
</dbReference>
<dbReference type="SUPFAM" id="SSF54593">
    <property type="entry name" value="Glyoxalase/Bleomycin resistance protein/Dihydroxybiphenyl dioxygenase"/>
    <property type="match status" value="1"/>
</dbReference>
<dbReference type="InterPro" id="IPR058997">
    <property type="entry name" value="YycE-like_C"/>
</dbReference>
<dbReference type="Pfam" id="PF22659">
    <property type="entry name" value="YycE-like_C"/>
    <property type="match status" value="1"/>
</dbReference>
<reference evidence="2 3" key="1">
    <citation type="submission" date="2014-07" db="EMBL/GenBank/DDBJ databases">
        <title>Epilithonimonas lactis LMG 22401 Genome.</title>
        <authorList>
            <person name="Pipes S.E."/>
            <person name="Stropko S.J."/>
        </authorList>
    </citation>
    <scope>NUCLEOTIDE SEQUENCE [LARGE SCALE GENOMIC DNA]</scope>
    <source>
        <strain evidence="2 3">LMG 24401</strain>
    </source>
</reference>
<dbReference type="Gene3D" id="3.10.180.10">
    <property type="entry name" value="2,3-Dihydroxybiphenyl 1,2-Dioxygenase, domain 1"/>
    <property type="match status" value="1"/>
</dbReference>
<evidence type="ECO:0000259" key="1">
    <source>
        <dbReference type="PROSITE" id="PS51819"/>
    </source>
</evidence>
<accession>A0A085BN94</accession>
<dbReference type="Proteomes" id="UP000028623">
    <property type="component" value="Unassembled WGS sequence"/>
</dbReference>